<evidence type="ECO:0000256" key="4">
    <source>
        <dbReference type="ARBA" id="ARBA00069124"/>
    </source>
</evidence>
<dbReference type="Proteomes" id="UP000528460">
    <property type="component" value="Unassembled WGS sequence"/>
</dbReference>
<dbReference type="InterPro" id="IPR000246">
    <property type="entry name" value="Peptidase_T2"/>
</dbReference>
<keyword evidence="1" id="KW-0645">Protease</keyword>
<dbReference type="PANTHER" id="PTHR10188:SF6">
    <property type="entry name" value="N(4)-(BETA-N-ACETYLGLUCOSAMINYL)-L-ASPARAGINASE"/>
    <property type="match status" value="1"/>
</dbReference>
<comment type="caution">
    <text evidence="10">The sequence shown here is derived from an EMBL/GenBank/DDBJ whole genome shotgun (WGS) entry which is preliminary data.</text>
</comment>
<dbReference type="CDD" id="cd04701">
    <property type="entry name" value="Asparaginase_2"/>
    <property type="match status" value="1"/>
</dbReference>
<feature type="site" description="Cleavage; by autolysis" evidence="7">
    <location>
        <begin position="283"/>
        <end position="284"/>
    </location>
</feature>
<dbReference type="Pfam" id="PF01112">
    <property type="entry name" value="Asparaginase_2"/>
    <property type="match status" value="1"/>
</dbReference>
<feature type="compositionally biased region" description="Basic and acidic residues" evidence="8">
    <location>
        <begin position="206"/>
        <end position="215"/>
    </location>
</feature>
<evidence type="ECO:0000256" key="2">
    <source>
        <dbReference type="ARBA" id="ARBA00022801"/>
    </source>
</evidence>
<evidence type="ECO:0000256" key="8">
    <source>
        <dbReference type="SAM" id="MobiDB-lite"/>
    </source>
</evidence>
<dbReference type="GO" id="GO:0016811">
    <property type="term" value="F:hydrolase activity, acting on carbon-nitrogen (but not peptide) bonds, in linear amides"/>
    <property type="evidence" value="ECO:0007669"/>
    <property type="project" value="UniProtKB-ARBA"/>
</dbReference>
<proteinExistence type="predicted"/>
<evidence type="ECO:0000313" key="11">
    <source>
        <dbReference type="Proteomes" id="UP000528460"/>
    </source>
</evidence>
<feature type="signal peptide" evidence="9">
    <location>
        <begin position="1"/>
        <end position="34"/>
    </location>
</feature>
<reference evidence="10 11" key="1">
    <citation type="submission" date="2020-05" db="EMBL/GenBank/DDBJ databases">
        <authorList>
            <person name="Whitworth D."/>
        </authorList>
    </citation>
    <scope>NUCLEOTIDE SEQUENCE [LARGE SCALE GENOMIC DNA]</scope>
    <source>
        <strain evidence="10 11">CA046A</strain>
    </source>
</reference>
<keyword evidence="3" id="KW-0068">Autocatalytic cleavage</keyword>
<dbReference type="RefSeq" id="WP_171415180.1">
    <property type="nucleotide sequence ID" value="NZ_JABFJW010000112.1"/>
</dbReference>
<evidence type="ECO:0000256" key="5">
    <source>
        <dbReference type="PIRSR" id="PIRSR600246-1"/>
    </source>
</evidence>
<accession>A0A7Y4JT80</accession>
<gene>
    <name evidence="10" type="ORF">HNS30_16100</name>
</gene>
<evidence type="ECO:0000256" key="1">
    <source>
        <dbReference type="ARBA" id="ARBA00022670"/>
    </source>
</evidence>
<dbReference type="GO" id="GO:0008233">
    <property type="term" value="F:peptidase activity"/>
    <property type="evidence" value="ECO:0007669"/>
    <property type="project" value="UniProtKB-KW"/>
</dbReference>
<feature type="active site" description="Nucleophile" evidence="5">
    <location>
        <position position="284"/>
    </location>
</feature>
<keyword evidence="2" id="KW-0378">Hydrolase</keyword>
<keyword evidence="9" id="KW-0732">Signal</keyword>
<feature type="region of interest" description="Disordered" evidence="8">
    <location>
        <begin position="205"/>
        <end position="281"/>
    </location>
</feature>
<feature type="binding site" evidence="6">
    <location>
        <begin position="312"/>
        <end position="315"/>
    </location>
    <ligand>
        <name>substrate</name>
    </ligand>
</feature>
<dbReference type="AlphaFoldDB" id="A0A7Y4JT80"/>
<dbReference type="Gene3D" id="3.60.20.30">
    <property type="entry name" value="(Glycosyl)asparaginase"/>
    <property type="match status" value="1"/>
</dbReference>
<dbReference type="SUPFAM" id="SSF56235">
    <property type="entry name" value="N-terminal nucleophile aminohydrolases (Ntn hydrolases)"/>
    <property type="match status" value="1"/>
</dbReference>
<evidence type="ECO:0000313" key="10">
    <source>
        <dbReference type="EMBL" id="NOK10559.1"/>
    </source>
</evidence>
<feature type="compositionally biased region" description="Pro residues" evidence="8">
    <location>
        <begin position="231"/>
        <end position="241"/>
    </location>
</feature>
<evidence type="ECO:0000256" key="7">
    <source>
        <dbReference type="PIRSR" id="PIRSR600246-3"/>
    </source>
</evidence>
<feature type="chain" id="PRO_5030612339" description="Isoaspartyl peptidase" evidence="9">
    <location>
        <begin position="35"/>
        <end position="418"/>
    </location>
</feature>
<evidence type="ECO:0000256" key="6">
    <source>
        <dbReference type="PIRSR" id="PIRSR600246-2"/>
    </source>
</evidence>
<dbReference type="FunFam" id="3.60.20.30:FF:000001">
    <property type="entry name" value="Isoaspartyl peptidase/L-asparaginase"/>
    <property type="match status" value="1"/>
</dbReference>
<dbReference type="GO" id="GO:0006508">
    <property type="term" value="P:proteolysis"/>
    <property type="evidence" value="ECO:0007669"/>
    <property type="project" value="UniProtKB-KW"/>
</dbReference>
<feature type="binding site" evidence="6">
    <location>
        <begin position="334"/>
        <end position="337"/>
    </location>
    <ligand>
        <name>substrate</name>
    </ligand>
</feature>
<dbReference type="InterPro" id="IPR029055">
    <property type="entry name" value="Ntn_hydrolases_N"/>
</dbReference>
<organism evidence="10 11">
    <name type="scientific">Corallococcus exercitus</name>
    <dbReference type="NCBI Taxonomy" id="2316736"/>
    <lineage>
        <taxon>Bacteria</taxon>
        <taxon>Pseudomonadati</taxon>
        <taxon>Myxococcota</taxon>
        <taxon>Myxococcia</taxon>
        <taxon>Myxococcales</taxon>
        <taxon>Cystobacterineae</taxon>
        <taxon>Myxococcaceae</taxon>
        <taxon>Corallococcus</taxon>
    </lineage>
</organism>
<evidence type="ECO:0000256" key="9">
    <source>
        <dbReference type="SAM" id="SignalP"/>
    </source>
</evidence>
<name>A0A7Y4JT80_9BACT</name>
<sequence>MSPTFSPRMHRSLLAGTALLLAPMGCATSSQVGAARDEAALRTDEPPRVKPKWGLVIHGGAGVISRENLSPEREAAMRAVLTQALQAGHAVLAKGGRSLDAVTAAIRVLEDSPYFNAGKGAVFNHDGVNELDAAVMDGKTRMAGAVAGVRHIQNPIDLARLVMEKSPHVMMVGDGAEAFAQSQGMPLVDAKYFYTEERWQGLQRALEQEKAKEAPPAEQGQPSTQGLSPGQPTPPAQPPAPQQGQPATPAQPGQPSSQPQPQPQPGSSLTPGVDPITGDHKFGTVGAVALDQHGDLAAGTSTGGMTNKRFGRVGDSPIIGAGTYADERCAVSATGHGEFFIRYTVARDICARVEYQDLPLPEAASYVINDVLVKAGGEGGVIAMDRQGHVAMPFNSSGMYRGYIGEDGTPTVAIFQQP</sequence>
<dbReference type="PANTHER" id="PTHR10188">
    <property type="entry name" value="L-ASPARAGINASE"/>
    <property type="match status" value="1"/>
</dbReference>
<dbReference type="EMBL" id="JABFJW010000112">
    <property type="protein sequence ID" value="NOK10559.1"/>
    <property type="molecule type" value="Genomic_DNA"/>
</dbReference>
<evidence type="ECO:0000256" key="3">
    <source>
        <dbReference type="ARBA" id="ARBA00022813"/>
    </source>
</evidence>
<protein>
    <recommendedName>
        <fullName evidence="4">Isoaspartyl peptidase</fullName>
    </recommendedName>
</protein>
<feature type="compositionally biased region" description="Low complexity" evidence="8">
    <location>
        <begin position="242"/>
        <end position="257"/>
    </location>
</feature>